<evidence type="ECO:0000313" key="1">
    <source>
        <dbReference type="EMBL" id="KAI5647387.1"/>
    </source>
</evidence>
<reference evidence="2" key="1">
    <citation type="journal article" date="2023" name="Nat. Plants">
        <title>Single-cell RNA sequencing provides a high-resolution roadmap for understanding the multicellular compartmentation of specialized metabolism.</title>
        <authorList>
            <person name="Sun S."/>
            <person name="Shen X."/>
            <person name="Li Y."/>
            <person name="Li Y."/>
            <person name="Wang S."/>
            <person name="Li R."/>
            <person name="Zhang H."/>
            <person name="Shen G."/>
            <person name="Guo B."/>
            <person name="Wei J."/>
            <person name="Xu J."/>
            <person name="St-Pierre B."/>
            <person name="Chen S."/>
            <person name="Sun C."/>
        </authorList>
    </citation>
    <scope>NUCLEOTIDE SEQUENCE [LARGE SCALE GENOMIC DNA]</scope>
</reference>
<dbReference type="EMBL" id="CM044708">
    <property type="protein sequence ID" value="KAI5647387.1"/>
    <property type="molecule type" value="Genomic_DNA"/>
</dbReference>
<organism evidence="1 2">
    <name type="scientific">Catharanthus roseus</name>
    <name type="common">Madagascar periwinkle</name>
    <name type="synonym">Vinca rosea</name>
    <dbReference type="NCBI Taxonomy" id="4058"/>
    <lineage>
        <taxon>Eukaryota</taxon>
        <taxon>Viridiplantae</taxon>
        <taxon>Streptophyta</taxon>
        <taxon>Embryophyta</taxon>
        <taxon>Tracheophyta</taxon>
        <taxon>Spermatophyta</taxon>
        <taxon>Magnoliopsida</taxon>
        <taxon>eudicotyledons</taxon>
        <taxon>Gunneridae</taxon>
        <taxon>Pentapetalae</taxon>
        <taxon>asterids</taxon>
        <taxon>lamiids</taxon>
        <taxon>Gentianales</taxon>
        <taxon>Apocynaceae</taxon>
        <taxon>Rauvolfioideae</taxon>
        <taxon>Vinceae</taxon>
        <taxon>Catharanthinae</taxon>
        <taxon>Catharanthus</taxon>
    </lineage>
</organism>
<keyword evidence="2" id="KW-1185">Reference proteome</keyword>
<accession>A0ACB9ZME8</accession>
<gene>
    <name evidence="1" type="ORF">M9H77_33392</name>
</gene>
<sequence>MARFTVSILLLLSIISLAGTIGTTTATSHGSSNNHRRSTNSRTIVEAQCRGTLYPRLCIESLFYFVSNSTVPTAEELAQISLKVSLVKARYTRSYVAKVAAELKQIKAKEYPAVKDCLDQINDGVGQISNAVKELGRLFRADRESVFSWHRSNVETWVSTALTDALMCMDSFPGNTVGSKRKAIIKAKVLNVAQATSNALAFFNRFVARHRASRATKP</sequence>
<protein>
    <submittedName>
        <fullName evidence="1">Uncharacterized protein</fullName>
    </submittedName>
</protein>
<comment type="caution">
    <text evidence="1">The sequence shown here is derived from an EMBL/GenBank/DDBJ whole genome shotgun (WGS) entry which is preliminary data.</text>
</comment>
<proteinExistence type="predicted"/>
<evidence type="ECO:0000313" key="2">
    <source>
        <dbReference type="Proteomes" id="UP001060085"/>
    </source>
</evidence>
<dbReference type="Proteomes" id="UP001060085">
    <property type="component" value="Linkage Group LG08"/>
</dbReference>
<name>A0ACB9ZME8_CATRO</name>